<dbReference type="PANTHER" id="PTHR43562">
    <property type="entry name" value="NAPA-TYPE SODIUM/HYDROGEN ANTIPORTER"/>
    <property type="match status" value="1"/>
</dbReference>
<dbReference type="RefSeq" id="WP_059053293.1">
    <property type="nucleotide sequence ID" value="NZ_LOJF01000001.1"/>
</dbReference>
<evidence type="ECO:0000256" key="5">
    <source>
        <dbReference type="ARBA" id="ARBA00022692"/>
    </source>
</evidence>
<keyword evidence="4" id="KW-0050">Antiport</keyword>
<dbReference type="Gene3D" id="1.20.1530.20">
    <property type="match status" value="1"/>
</dbReference>
<evidence type="ECO:0000259" key="11">
    <source>
        <dbReference type="Pfam" id="PF00999"/>
    </source>
</evidence>
<feature type="transmembrane region" description="Helical" evidence="10">
    <location>
        <begin position="57"/>
        <end position="77"/>
    </location>
</feature>
<feature type="region of interest" description="Disordered" evidence="9">
    <location>
        <begin position="417"/>
        <end position="466"/>
    </location>
</feature>
<feature type="transmembrane region" description="Helical" evidence="10">
    <location>
        <begin position="175"/>
        <end position="193"/>
    </location>
</feature>
<evidence type="ECO:0000256" key="3">
    <source>
        <dbReference type="ARBA" id="ARBA00022448"/>
    </source>
</evidence>
<evidence type="ECO:0000256" key="2">
    <source>
        <dbReference type="ARBA" id="ARBA00005551"/>
    </source>
</evidence>
<keyword evidence="5 10" id="KW-0812">Transmembrane</keyword>
<dbReference type="GO" id="GO:1902600">
    <property type="term" value="P:proton transmembrane transport"/>
    <property type="evidence" value="ECO:0007669"/>
    <property type="project" value="InterPro"/>
</dbReference>
<evidence type="ECO:0000256" key="8">
    <source>
        <dbReference type="ARBA" id="ARBA00023136"/>
    </source>
</evidence>
<dbReference type="GO" id="GO:0016020">
    <property type="term" value="C:membrane"/>
    <property type="evidence" value="ECO:0007669"/>
    <property type="project" value="UniProtKB-SubCell"/>
</dbReference>
<feature type="transmembrane region" description="Helical" evidence="10">
    <location>
        <begin position="116"/>
        <end position="139"/>
    </location>
</feature>
<dbReference type="EMBL" id="LOJF01000001">
    <property type="protein sequence ID" value="KUH59228.1"/>
    <property type="molecule type" value="Genomic_DNA"/>
</dbReference>
<dbReference type="Pfam" id="PF00999">
    <property type="entry name" value="Na_H_Exchanger"/>
    <property type="match status" value="1"/>
</dbReference>
<dbReference type="AlphaFoldDB" id="A0A100YWZ5"/>
<keyword evidence="6 10" id="KW-1133">Transmembrane helix</keyword>
<feature type="transmembrane region" description="Helical" evidence="10">
    <location>
        <begin position="335"/>
        <end position="356"/>
    </location>
</feature>
<gene>
    <name evidence="12" type="ORF">AUL39_02540</name>
</gene>
<feature type="domain" description="Cation/H+ exchanger transmembrane" evidence="11">
    <location>
        <begin position="13"/>
        <end position="383"/>
    </location>
</feature>
<feature type="transmembrane region" description="Helical" evidence="10">
    <location>
        <begin position="214"/>
        <end position="235"/>
    </location>
</feature>
<keyword evidence="7" id="KW-0406">Ion transport</keyword>
<feature type="transmembrane region" description="Helical" evidence="10">
    <location>
        <begin position="33"/>
        <end position="51"/>
    </location>
</feature>
<comment type="caution">
    <text evidence="12">The sequence shown here is derived from an EMBL/GenBank/DDBJ whole genome shotgun (WGS) entry which is preliminary data.</text>
</comment>
<dbReference type="GO" id="GO:0015297">
    <property type="term" value="F:antiporter activity"/>
    <property type="evidence" value="ECO:0007669"/>
    <property type="project" value="UniProtKB-KW"/>
</dbReference>
<dbReference type="Proteomes" id="UP000054078">
    <property type="component" value="Unassembled WGS sequence"/>
</dbReference>
<evidence type="ECO:0000313" key="12">
    <source>
        <dbReference type="EMBL" id="KUH59228.1"/>
    </source>
</evidence>
<keyword evidence="8 10" id="KW-0472">Membrane</keyword>
<keyword evidence="3" id="KW-0813">Transport</keyword>
<organism evidence="12 13">
    <name type="scientific">Tractidigestivibacter scatoligenes</name>
    <name type="common">Olsenella scatoligenes</name>
    <dbReference type="NCBI Taxonomy" id="1299998"/>
    <lineage>
        <taxon>Bacteria</taxon>
        <taxon>Bacillati</taxon>
        <taxon>Actinomycetota</taxon>
        <taxon>Coriobacteriia</taxon>
        <taxon>Coriobacteriales</taxon>
        <taxon>Atopobiaceae</taxon>
        <taxon>Tractidigestivibacter</taxon>
    </lineage>
</organism>
<feature type="transmembrane region" description="Helical" evidence="10">
    <location>
        <begin position="89"/>
        <end position="110"/>
    </location>
</feature>
<evidence type="ECO:0000256" key="7">
    <source>
        <dbReference type="ARBA" id="ARBA00023065"/>
    </source>
</evidence>
<reference evidence="12 13" key="1">
    <citation type="submission" date="2015-12" db="EMBL/GenBank/DDBJ databases">
        <title>Draft Genome Sequence of Olsenella scatoligenes SK9K4T; a Producer of 3-Methylindole- (skatole) and 4-Methylphenol- (p-cresol) Isolated from Pig Feces.</title>
        <authorList>
            <person name="Li X."/>
            <person name="Borg B."/>
            <person name="Canibe N."/>
        </authorList>
    </citation>
    <scope>NUCLEOTIDE SEQUENCE [LARGE SCALE GENOMIC DNA]</scope>
    <source>
        <strain evidence="12 13">SK9K4</strain>
    </source>
</reference>
<evidence type="ECO:0000313" key="13">
    <source>
        <dbReference type="Proteomes" id="UP000054078"/>
    </source>
</evidence>
<feature type="transmembrane region" description="Helical" evidence="10">
    <location>
        <begin position="6"/>
        <end position="26"/>
    </location>
</feature>
<dbReference type="OrthoDB" id="9793589at2"/>
<proteinExistence type="inferred from homology"/>
<comment type="subcellular location">
    <subcellularLocation>
        <location evidence="1">Membrane</location>
        <topology evidence="1">Multi-pass membrane protein</topology>
    </subcellularLocation>
</comment>
<feature type="transmembrane region" description="Helical" evidence="10">
    <location>
        <begin position="368"/>
        <end position="387"/>
    </location>
</feature>
<dbReference type="InterPro" id="IPR038770">
    <property type="entry name" value="Na+/solute_symporter_sf"/>
</dbReference>
<evidence type="ECO:0000256" key="4">
    <source>
        <dbReference type="ARBA" id="ARBA00022449"/>
    </source>
</evidence>
<feature type="transmembrane region" description="Helical" evidence="10">
    <location>
        <begin position="151"/>
        <end position="169"/>
    </location>
</feature>
<name>A0A100YWZ5_TRASO</name>
<comment type="similarity">
    <text evidence="2">Belongs to the monovalent cation:proton antiporter 2 (CPA2) transporter (TC 2.A.37) family.</text>
</comment>
<dbReference type="STRING" id="1299998.AUL39_02540"/>
<evidence type="ECO:0000256" key="6">
    <source>
        <dbReference type="ARBA" id="ARBA00022989"/>
    </source>
</evidence>
<dbReference type="PANTHER" id="PTHR43562:SF1">
    <property type="entry name" value="NA(+)_H(+) ANTIPORTER YJBQ-RELATED"/>
    <property type="match status" value="1"/>
</dbReference>
<dbReference type="InterPro" id="IPR006153">
    <property type="entry name" value="Cation/H_exchanger_TM"/>
</dbReference>
<evidence type="ECO:0000256" key="9">
    <source>
        <dbReference type="SAM" id="MobiDB-lite"/>
    </source>
</evidence>
<sequence length="466" mass="48855">MVSQLLSLSVTMLVAALAPFVASLVPGRAIPEVVFLVFAGALLGPYGADVIRTSGGALSLVSELGMAFLFLMAGYEIKPSELVGPMGRHASICWGISLVAAIALVSLTGFSRFTGMAGIAFAIMLTTTAYGTLAPIMRARDLTNTRVGRAVTAYGATGEVLPVIAVALLLSTRSLLVTVIVLVVFLLVCVRIAHLSTSTARIGARFRDFVRSSAGASTQTPLRLVVLLLVFLLFLAEAAGFDSVLGAFAAGFVLRVFFPDGSEDLETRLEAIGNGFLIPAFFVISGAGIDLSAAVADPGLLFLFIGLLVAVRGVSVAISLHVNPETREMEPQERFVTTAYCVMALPLVVAITQLVVDAGAMTSQDASVLVTAGAVTVLVVPVLTSLVRVTAPAHPVHALSSIVSGEESANEALERQRRAMQTSRRRFEAARARRRRELGRTLSSAEYIARHGGDEPSDGPSGNGDS</sequence>
<feature type="transmembrane region" description="Helical" evidence="10">
    <location>
        <begin position="301"/>
        <end position="323"/>
    </location>
</feature>
<keyword evidence="13" id="KW-1185">Reference proteome</keyword>
<evidence type="ECO:0000256" key="1">
    <source>
        <dbReference type="ARBA" id="ARBA00004141"/>
    </source>
</evidence>
<accession>A0A100YWZ5</accession>
<protein>
    <recommendedName>
        <fullName evidence="11">Cation/H+ exchanger transmembrane domain-containing protein</fullName>
    </recommendedName>
</protein>
<evidence type="ECO:0000256" key="10">
    <source>
        <dbReference type="SAM" id="Phobius"/>
    </source>
</evidence>